<evidence type="ECO:0000256" key="1">
    <source>
        <dbReference type="SAM" id="MobiDB-lite"/>
    </source>
</evidence>
<accession>S8EEN4</accession>
<feature type="compositionally biased region" description="Low complexity" evidence="1">
    <location>
        <begin position="77"/>
        <end position="97"/>
    </location>
</feature>
<sequence length="891" mass="92583">MSPSAASFRPADTVPHSASPINQPPPSQEQRHPPALHTPGTPGMSSSVVHISGHMSGSAPPRVDPNQSATAGPSSVPSASPTLSIASSPAISTATPADTLKRKSKKRKKRLTEDDFIMADLADWESARASKATQPASPSLAGAERPASRAESTLSPQAEPQQAMFPVAGSSSGAPTLNGSSIKQASPAIAPKTENSNQSSSALAVSVPGPVDAAPAVAREMVSGPSAPGELETTLGTLAPVVAPGTETVQAAPPVERRPSTPTLSTAASPGLDLRQIASPGSPKTGRKKRSSHEFRFVSENRKSPTSLPVKRKKHSPSLVVFRLDPRPQTNGVQPGIPSANGRIPEIADVMSDVAQKREDPLPEPTQIDVVMNGEGETKKESMSLNAPPTQEDASGTAQGQGAHHESKPVPAAEELSIQESGSTTIHASDRWSEDVEMVDQLQDSEVDQTEPSPEPMDVDGDNEAETPVTGTADDPAMGVGVEPSAGQSDPGTDAFEQLRPSPAVGVATSEAPASAGLGHTQQGAVVKAHTLTGDIGVPADAQLPTDTPPTTMTSASTEPPLPATFEGVMQELAEQKGVSDTIMSRIVDAVSEEPKAVFKLAPAEWPMETRSSSPSEVSETADSGVPLEPVVPQKRSRSQSPAADSADEESSQQQRAKSVSPVPAPQAIAHEPVSTLLPSEPTSILDAPHSPGAPVLESAVADAQPTPESAPTEDRTVSVEDALAQEAPSPESRHEPEAESHGEAPVSMAVDTTEGQASTAETPPALEPEQAMEPNPRTAEDARVEVSQDAGEDHEQGELDDDDMEPPVTLSTIPQSAGEPVEEGEIQTPVATTLTSAPLVDPNGPLAYSDLRVLECRRGSIEDELVFDFTVDAELLASLSRWAGRYKSTE</sequence>
<feature type="region of interest" description="Disordered" evidence="1">
    <location>
        <begin position="601"/>
        <end position="826"/>
    </location>
</feature>
<feature type="compositionally biased region" description="Acidic residues" evidence="1">
    <location>
        <begin position="435"/>
        <end position="449"/>
    </location>
</feature>
<reference evidence="2 3" key="1">
    <citation type="journal article" date="2012" name="Science">
        <title>The Paleozoic origin of enzymatic lignin decomposition reconstructed from 31 fungal genomes.</title>
        <authorList>
            <person name="Floudas D."/>
            <person name="Binder M."/>
            <person name="Riley R."/>
            <person name="Barry K."/>
            <person name="Blanchette R.A."/>
            <person name="Henrissat B."/>
            <person name="Martinez A.T."/>
            <person name="Otillar R."/>
            <person name="Spatafora J.W."/>
            <person name="Yadav J.S."/>
            <person name="Aerts A."/>
            <person name="Benoit I."/>
            <person name="Boyd A."/>
            <person name="Carlson A."/>
            <person name="Copeland A."/>
            <person name="Coutinho P.M."/>
            <person name="de Vries R.P."/>
            <person name="Ferreira P."/>
            <person name="Findley K."/>
            <person name="Foster B."/>
            <person name="Gaskell J."/>
            <person name="Glotzer D."/>
            <person name="Gorecki P."/>
            <person name="Heitman J."/>
            <person name="Hesse C."/>
            <person name="Hori C."/>
            <person name="Igarashi K."/>
            <person name="Jurgens J.A."/>
            <person name="Kallen N."/>
            <person name="Kersten P."/>
            <person name="Kohler A."/>
            <person name="Kuees U."/>
            <person name="Kumar T.K.A."/>
            <person name="Kuo A."/>
            <person name="LaButti K."/>
            <person name="Larrondo L.F."/>
            <person name="Lindquist E."/>
            <person name="Ling A."/>
            <person name="Lombard V."/>
            <person name="Lucas S."/>
            <person name="Lundell T."/>
            <person name="Martin R."/>
            <person name="McLaughlin D.J."/>
            <person name="Morgenstern I."/>
            <person name="Morin E."/>
            <person name="Murat C."/>
            <person name="Nagy L.G."/>
            <person name="Nolan M."/>
            <person name="Ohm R.A."/>
            <person name="Patyshakuliyeva A."/>
            <person name="Rokas A."/>
            <person name="Ruiz-Duenas F.J."/>
            <person name="Sabat G."/>
            <person name="Salamov A."/>
            <person name="Samejima M."/>
            <person name="Schmutz J."/>
            <person name="Slot J.C."/>
            <person name="St John F."/>
            <person name="Stenlid J."/>
            <person name="Sun H."/>
            <person name="Sun S."/>
            <person name="Syed K."/>
            <person name="Tsang A."/>
            <person name="Wiebenga A."/>
            <person name="Young D."/>
            <person name="Pisabarro A."/>
            <person name="Eastwood D.C."/>
            <person name="Martin F."/>
            <person name="Cullen D."/>
            <person name="Grigoriev I.V."/>
            <person name="Hibbett D.S."/>
        </authorList>
    </citation>
    <scope>NUCLEOTIDE SEQUENCE</scope>
    <source>
        <strain evidence="3">FP-58527</strain>
    </source>
</reference>
<dbReference type="InParanoid" id="S8EEN4"/>
<feature type="compositionally biased region" description="Basic and acidic residues" evidence="1">
    <location>
        <begin position="292"/>
        <end position="303"/>
    </location>
</feature>
<dbReference type="EMBL" id="KE504140">
    <property type="protein sequence ID" value="EPT01679.1"/>
    <property type="molecule type" value="Genomic_DNA"/>
</dbReference>
<feature type="compositionally biased region" description="Polar residues" evidence="1">
    <location>
        <begin position="383"/>
        <end position="400"/>
    </location>
</feature>
<dbReference type="STRING" id="743788.S8EEN4"/>
<keyword evidence="3" id="KW-1185">Reference proteome</keyword>
<dbReference type="Proteomes" id="UP000015241">
    <property type="component" value="Unassembled WGS sequence"/>
</dbReference>
<feature type="compositionally biased region" description="Polar residues" evidence="1">
    <location>
        <begin position="193"/>
        <end position="203"/>
    </location>
</feature>
<dbReference type="AlphaFoldDB" id="S8EEN4"/>
<feature type="compositionally biased region" description="Basic and acidic residues" evidence="1">
    <location>
        <begin position="779"/>
        <end position="798"/>
    </location>
</feature>
<protein>
    <submittedName>
        <fullName evidence="2">Uncharacterized protein</fullName>
    </submittedName>
</protein>
<proteinExistence type="predicted"/>
<name>S8EEN4_FOMSC</name>
<organism evidence="2 3">
    <name type="scientific">Fomitopsis schrenkii</name>
    <name type="common">Brown rot fungus</name>
    <dbReference type="NCBI Taxonomy" id="2126942"/>
    <lineage>
        <taxon>Eukaryota</taxon>
        <taxon>Fungi</taxon>
        <taxon>Dikarya</taxon>
        <taxon>Basidiomycota</taxon>
        <taxon>Agaricomycotina</taxon>
        <taxon>Agaricomycetes</taxon>
        <taxon>Polyporales</taxon>
        <taxon>Fomitopsis</taxon>
    </lineage>
</organism>
<dbReference type="HOGENOM" id="CLU_324163_0_0_1"/>
<feature type="compositionally biased region" description="Polar residues" evidence="1">
    <location>
        <begin position="150"/>
        <end position="160"/>
    </location>
</feature>
<feature type="compositionally biased region" description="Polar residues" evidence="1">
    <location>
        <begin position="418"/>
        <end position="427"/>
    </location>
</feature>
<evidence type="ECO:0000313" key="2">
    <source>
        <dbReference type="EMBL" id="EPT01679.1"/>
    </source>
</evidence>
<feature type="compositionally biased region" description="Polar residues" evidence="1">
    <location>
        <begin position="65"/>
        <end position="76"/>
    </location>
</feature>
<feature type="compositionally biased region" description="Polar residues" evidence="1">
    <location>
        <begin position="610"/>
        <end position="622"/>
    </location>
</feature>
<feature type="compositionally biased region" description="Polar residues" evidence="1">
    <location>
        <begin position="169"/>
        <end position="184"/>
    </location>
</feature>
<feature type="compositionally biased region" description="Low complexity" evidence="1">
    <location>
        <begin position="204"/>
        <end position="218"/>
    </location>
</feature>
<evidence type="ECO:0000313" key="3">
    <source>
        <dbReference type="Proteomes" id="UP000015241"/>
    </source>
</evidence>
<gene>
    <name evidence="2" type="ORF">FOMPIDRAFT_153665</name>
</gene>
<feature type="compositionally biased region" description="Polar residues" evidence="1">
    <location>
        <begin position="545"/>
        <end position="558"/>
    </location>
</feature>
<feature type="region of interest" description="Disordered" evidence="1">
    <location>
        <begin position="537"/>
        <end position="563"/>
    </location>
</feature>
<feature type="region of interest" description="Disordered" evidence="1">
    <location>
        <begin position="1"/>
        <end position="498"/>
    </location>
</feature>
<feature type="compositionally biased region" description="Basic and acidic residues" evidence="1">
    <location>
        <begin position="732"/>
        <end position="743"/>
    </location>
</feature>